<dbReference type="Proteomes" id="UP000318571">
    <property type="component" value="Chromosome 9"/>
</dbReference>
<feature type="region of interest" description="Disordered" evidence="16">
    <location>
        <begin position="626"/>
        <end position="653"/>
    </location>
</feature>
<dbReference type="InterPro" id="IPR050331">
    <property type="entry name" value="Zinc_finger"/>
</dbReference>
<evidence type="ECO:0000256" key="10">
    <source>
        <dbReference type="ARBA" id="ARBA00022902"/>
    </source>
</evidence>
<keyword evidence="10" id="KW-0524">Neurogenesis</keyword>
<feature type="region of interest" description="Disordered" evidence="16">
    <location>
        <begin position="501"/>
        <end position="525"/>
    </location>
</feature>
<dbReference type="GO" id="GO:0003677">
    <property type="term" value="F:DNA binding"/>
    <property type="evidence" value="ECO:0007669"/>
    <property type="project" value="UniProtKB-KW"/>
</dbReference>
<keyword evidence="7 15" id="KW-0863">Zinc-finger</keyword>
<feature type="compositionally biased region" description="Low complexity" evidence="16">
    <location>
        <begin position="49"/>
        <end position="60"/>
    </location>
</feature>
<keyword evidence="13" id="KW-0804">Transcription</keyword>
<comment type="caution">
    <text evidence="18">The sequence shown here is derived from an EMBL/GenBank/DDBJ whole genome shotgun (WGS) entry which is preliminary data.</text>
</comment>
<dbReference type="FunFam" id="3.30.160.60:FF:000227">
    <property type="entry name" value="fez family zinc finger protein 1"/>
    <property type="match status" value="1"/>
</dbReference>
<keyword evidence="11" id="KW-0805">Transcription regulation</keyword>
<dbReference type="FunFam" id="3.30.160.60:FF:000164">
    <property type="entry name" value="Fez family zinc finger protein 2"/>
    <property type="match status" value="1"/>
</dbReference>
<keyword evidence="19" id="KW-1185">Reference proteome</keyword>
<keyword evidence="5" id="KW-0479">Metal-binding</keyword>
<dbReference type="AlphaFoldDB" id="A0A553NY56"/>
<evidence type="ECO:0000256" key="15">
    <source>
        <dbReference type="PROSITE-ProRule" id="PRU00042"/>
    </source>
</evidence>
<dbReference type="PANTHER" id="PTHR16515:SF35">
    <property type="entry name" value="FEZ FAMILY ZINC FINGER PROTEIN 2"/>
    <property type="match status" value="1"/>
</dbReference>
<feature type="domain" description="C2H2-type" evidence="17">
    <location>
        <begin position="268"/>
        <end position="295"/>
    </location>
</feature>
<dbReference type="FunFam" id="3.30.160.60:FF:000194">
    <property type="entry name" value="Fez family zinc finger protein 2"/>
    <property type="match status" value="1"/>
</dbReference>
<dbReference type="SMART" id="SM00355">
    <property type="entry name" value="ZnF_C2H2"/>
    <property type="match status" value="6"/>
</dbReference>
<protein>
    <recommendedName>
        <fullName evidence="17">C2H2-type domain-containing protein</fullName>
    </recommendedName>
</protein>
<keyword evidence="8" id="KW-0221">Differentiation</keyword>
<dbReference type="InterPro" id="IPR036236">
    <property type="entry name" value="Znf_C2H2_sf"/>
</dbReference>
<evidence type="ECO:0000256" key="6">
    <source>
        <dbReference type="ARBA" id="ARBA00022737"/>
    </source>
</evidence>
<evidence type="ECO:0000256" key="8">
    <source>
        <dbReference type="ARBA" id="ARBA00022782"/>
    </source>
</evidence>
<sequence length="653" mass="71869">MFCQNKTSSDIKIESTEVPRKDNEISEDVKSEPTQEKVGEAFLLEDENSQSSPPSSSPRSQEVKLGFSIAKIMGFDGRTLNEESAKDKEDEGDDEDEEYGTEDADEQSSTRPKIWRPQPFRDYTMGIFDPALAQHSVRPPSGGVSSSAISLLRQYSMFNNFSGSWRPPYSPRDGHQSGPSSLLAKNENGPVRRTPPGVVVEEEEDKAKPKTFPCPECGKIFNAHYNLTRHMPVHTGARPFVCKVCGKGFRQASTLCRHKIIHTDEKPHKCQTCGKAFNRSSTLNTHMRIHQGYRPFICEFCGKGFHQKGNYKNHRLTHSGEKAYKCHICNKAFHQMYNLTFHMHTHNDQKPFTCKVCQKGFCRNFDLKKHVRKLHENYPGLLFENGSVASGDSSPSSTEGGTSSSFYLEEESSFLGDPNTKQAGSRIPSSTRQESPLFETSQTITSQSRHSSSSSFSTAETLATPSSRALERQSIMTLSSPGESYSSPPTLRHHPLLSSSTAATSIVSSPTLSHGEIRGREVRGGGGGGGLSLTDIMTASSQPQLQSHANLGPSQPRSTGFFNSAANWLRMAMAHQQPQVLPPQAAMMAAAAAAAAYSSHNLLKPNPSLEMRSSLLPLPPNDIVFPSGPPPRSGVHSHHHHHHHQSLPSHMIP</sequence>
<evidence type="ECO:0000256" key="1">
    <source>
        <dbReference type="ARBA" id="ARBA00004123"/>
    </source>
</evidence>
<keyword evidence="3" id="KW-0217">Developmental protein</keyword>
<feature type="domain" description="C2H2-type" evidence="17">
    <location>
        <begin position="324"/>
        <end position="351"/>
    </location>
</feature>
<dbReference type="Pfam" id="PF13912">
    <property type="entry name" value="zf-C2H2_6"/>
    <property type="match status" value="1"/>
</dbReference>
<evidence type="ECO:0000313" key="19">
    <source>
        <dbReference type="Proteomes" id="UP000318571"/>
    </source>
</evidence>
<dbReference type="GO" id="GO:0008270">
    <property type="term" value="F:zinc ion binding"/>
    <property type="evidence" value="ECO:0007669"/>
    <property type="project" value="UniProtKB-KW"/>
</dbReference>
<evidence type="ECO:0000256" key="14">
    <source>
        <dbReference type="ARBA" id="ARBA00023242"/>
    </source>
</evidence>
<evidence type="ECO:0000256" key="4">
    <source>
        <dbReference type="ARBA" id="ARBA00022491"/>
    </source>
</evidence>
<feature type="domain" description="C2H2-type" evidence="17">
    <location>
        <begin position="240"/>
        <end position="267"/>
    </location>
</feature>
<evidence type="ECO:0000256" key="11">
    <source>
        <dbReference type="ARBA" id="ARBA00023015"/>
    </source>
</evidence>
<dbReference type="InterPro" id="IPR013087">
    <property type="entry name" value="Znf_C2H2_type"/>
</dbReference>
<dbReference type="Gene3D" id="3.30.160.60">
    <property type="entry name" value="Classic Zinc Finger"/>
    <property type="match status" value="6"/>
</dbReference>
<feature type="compositionally biased region" description="Acidic residues" evidence="16">
    <location>
        <begin position="90"/>
        <end position="106"/>
    </location>
</feature>
<comment type="subcellular location">
    <subcellularLocation>
        <location evidence="1">Nucleus</location>
    </subcellularLocation>
</comment>
<feature type="compositionally biased region" description="Polar residues" evidence="16">
    <location>
        <begin position="419"/>
        <end position="434"/>
    </location>
</feature>
<dbReference type="Pfam" id="PF00096">
    <property type="entry name" value="zf-C2H2"/>
    <property type="match status" value="5"/>
</dbReference>
<keyword evidence="4" id="KW-0678">Repressor</keyword>
<dbReference type="PROSITE" id="PS50157">
    <property type="entry name" value="ZINC_FINGER_C2H2_2"/>
    <property type="match status" value="6"/>
</dbReference>
<evidence type="ECO:0000313" key="18">
    <source>
        <dbReference type="EMBL" id="TRY70367.1"/>
    </source>
</evidence>
<dbReference type="GO" id="GO:0007399">
    <property type="term" value="P:nervous system development"/>
    <property type="evidence" value="ECO:0007669"/>
    <property type="project" value="UniProtKB-KW"/>
</dbReference>
<dbReference type="PANTHER" id="PTHR16515">
    <property type="entry name" value="PR DOMAIN ZINC FINGER PROTEIN"/>
    <property type="match status" value="1"/>
</dbReference>
<evidence type="ECO:0000256" key="3">
    <source>
        <dbReference type="ARBA" id="ARBA00022473"/>
    </source>
</evidence>
<gene>
    <name evidence="18" type="ORF">TCAL_10829</name>
</gene>
<evidence type="ECO:0000256" key="16">
    <source>
        <dbReference type="SAM" id="MobiDB-lite"/>
    </source>
</evidence>
<dbReference type="OMA" id="TDIMTAS"/>
<dbReference type="FunFam" id="3.30.160.60:FF:000251">
    <property type="entry name" value="FEZ family zinc finger 2"/>
    <property type="match status" value="1"/>
</dbReference>
<feature type="region of interest" description="Disordered" evidence="16">
    <location>
        <begin position="477"/>
        <end position="496"/>
    </location>
</feature>
<dbReference type="SUPFAM" id="SSF57667">
    <property type="entry name" value="beta-beta-alpha zinc fingers"/>
    <property type="match status" value="3"/>
</dbReference>
<dbReference type="GO" id="GO:0010468">
    <property type="term" value="P:regulation of gene expression"/>
    <property type="evidence" value="ECO:0007669"/>
    <property type="project" value="TreeGrafter"/>
</dbReference>
<evidence type="ECO:0000256" key="12">
    <source>
        <dbReference type="ARBA" id="ARBA00023125"/>
    </source>
</evidence>
<keyword evidence="9" id="KW-0862">Zinc</keyword>
<dbReference type="GO" id="GO:0030154">
    <property type="term" value="P:cell differentiation"/>
    <property type="evidence" value="ECO:0007669"/>
    <property type="project" value="UniProtKB-KW"/>
</dbReference>
<feature type="compositionally biased region" description="Basic and acidic residues" evidence="16">
    <location>
        <begin position="9"/>
        <end position="39"/>
    </location>
</feature>
<dbReference type="EMBL" id="VCGU01000009">
    <property type="protein sequence ID" value="TRY70367.1"/>
    <property type="molecule type" value="Genomic_DNA"/>
</dbReference>
<organism evidence="18 19">
    <name type="scientific">Tigriopus californicus</name>
    <name type="common">Marine copepod</name>
    <dbReference type="NCBI Taxonomy" id="6832"/>
    <lineage>
        <taxon>Eukaryota</taxon>
        <taxon>Metazoa</taxon>
        <taxon>Ecdysozoa</taxon>
        <taxon>Arthropoda</taxon>
        <taxon>Crustacea</taxon>
        <taxon>Multicrustacea</taxon>
        <taxon>Hexanauplia</taxon>
        <taxon>Copepoda</taxon>
        <taxon>Harpacticoida</taxon>
        <taxon>Harpacticidae</taxon>
        <taxon>Tigriopus</taxon>
    </lineage>
</organism>
<comment type="similarity">
    <text evidence="2">Belongs to the krueppel C2H2-type zinc-finger protein family.</text>
</comment>
<keyword evidence="14" id="KW-0539">Nucleus</keyword>
<dbReference type="FunFam" id="3.30.160.60:FF:000863">
    <property type="entry name" value="fez family zinc finger protein 2"/>
    <property type="match status" value="1"/>
</dbReference>
<feature type="compositionally biased region" description="Polar residues" evidence="16">
    <location>
        <begin position="477"/>
        <end position="489"/>
    </location>
</feature>
<dbReference type="PROSITE" id="PS00028">
    <property type="entry name" value="ZINC_FINGER_C2H2_1"/>
    <property type="match status" value="6"/>
</dbReference>
<feature type="region of interest" description="Disordered" evidence="16">
    <location>
        <begin position="166"/>
        <end position="205"/>
    </location>
</feature>
<keyword evidence="6" id="KW-0677">Repeat</keyword>
<feature type="region of interest" description="Disordered" evidence="16">
    <location>
        <begin position="415"/>
        <end position="471"/>
    </location>
</feature>
<feature type="region of interest" description="Disordered" evidence="16">
    <location>
        <begin position="76"/>
        <end position="117"/>
    </location>
</feature>
<evidence type="ECO:0000256" key="9">
    <source>
        <dbReference type="ARBA" id="ARBA00022833"/>
    </source>
</evidence>
<keyword evidence="12" id="KW-0238">DNA-binding</keyword>
<feature type="non-terminal residue" evidence="18">
    <location>
        <position position="653"/>
    </location>
</feature>
<feature type="domain" description="C2H2-type" evidence="17">
    <location>
        <begin position="296"/>
        <end position="323"/>
    </location>
</feature>
<feature type="compositionally biased region" description="Basic residues" evidence="16">
    <location>
        <begin position="635"/>
        <end position="645"/>
    </location>
</feature>
<feature type="compositionally biased region" description="Low complexity" evidence="16">
    <location>
        <begin position="440"/>
        <end position="464"/>
    </location>
</feature>
<evidence type="ECO:0000256" key="7">
    <source>
        <dbReference type="ARBA" id="ARBA00022771"/>
    </source>
</evidence>
<evidence type="ECO:0000259" key="17">
    <source>
        <dbReference type="PROSITE" id="PS50157"/>
    </source>
</evidence>
<evidence type="ECO:0000256" key="13">
    <source>
        <dbReference type="ARBA" id="ARBA00023163"/>
    </source>
</evidence>
<feature type="region of interest" description="Disordered" evidence="16">
    <location>
        <begin position="1"/>
        <end position="63"/>
    </location>
</feature>
<dbReference type="STRING" id="6832.A0A553NY56"/>
<dbReference type="FunFam" id="3.30.160.60:FF:000103">
    <property type="entry name" value="FEZ family zinc finger 1"/>
    <property type="match status" value="1"/>
</dbReference>
<name>A0A553NY56_TIGCA</name>
<evidence type="ECO:0000256" key="5">
    <source>
        <dbReference type="ARBA" id="ARBA00022723"/>
    </source>
</evidence>
<proteinExistence type="inferred from homology"/>
<feature type="compositionally biased region" description="Basic and acidic residues" evidence="16">
    <location>
        <begin position="79"/>
        <end position="89"/>
    </location>
</feature>
<feature type="domain" description="C2H2-type" evidence="17">
    <location>
        <begin position="352"/>
        <end position="380"/>
    </location>
</feature>
<reference evidence="18 19" key="1">
    <citation type="journal article" date="2018" name="Nat. Ecol. Evol.">
        <title>Genomic signatures of mitonuclear coevolution across populations of Tigriopus californicus.</title>
        <authorList>
            <person name="Barreto F.S."/>
            <person name="Watson E.T."/>
            <person name="Lima T.G."/>
            <person name="Willett C.S."/>
            <person name="Edmands S."/>
            <person name="Li W."/>
            <person name="Burton R.S."/>
        </authorList>
    </citation>
    <scope>NUCLEOTIDE SEQUENCE [LARGE SCALE GENOMIC DNA]</scope>
    <source>
        <strain evidence="18 19">San Diego</strain>
    </source>
</reference>
<dbReference type="GO" id="GO:0005634">
    <property type="term" value="C:nucleus"/>
    <property type="evidence" value="ECO:0007669"/>
    <property type="project" value="UniProtKB-SubCell"/>
</dbReference>
<evidence type="ECO:0000256" key="2">
    <source>
        <dbReference type="ARBA" id="ARBA00006991"/>
    </source>
</evidence>
<feature type="domain" description="C2H2-type" evidence="17">
    <location>
        <begin position="212"/>
        <end position="239"/>
    </location>
</feature>
<accession>A0A553NY56</accession>